<dbReference type="RefSeq" id="WP_337695944.1">
    <property type="nucleotide sequence ID" value="NZ_JBBEGN010000007.1"/>
</dbReference>
<organism evidence="1 2">
    <name type="scientific">Actinomycetospora aurantiaca</name>
    <dbReference type="NCBI Taxonomy" id="3129233"/>
    <lineage>
        <taxon>Bacteria</taxon>
        <taxon>Bacillati</taxon>
        <taxon>Actinomycetota</taxon>
        <taxon>Actinomycetes</taxon>
        <taxon>Pseudonocardiales</taxon>
        <taxon>Pseudonocardiaceae</taxon>
        <taxon>Actinomycetospora</taxon>
    </lineage>
</organism>
<accession>A0ABU8MPX4</accession>
<proteinExistence type="predicted"/>
<keyword evidence="2" id="KW-1185">Reference proteome</keyword>
<gene>
    <name evidence="1" type="ORF">WCD74_16475</name>
</gene>
<name>A0ABU8MPX4_9PSEU</name>
<evidence type="ECO:0000313" key="1">
    <source>
        <dbReference type="EMBL" id="MEJ2869374.1"/>
    </source>
</evidence>
<evidence type="ECO:0000313" key="2">
    <source>
        <dbReference type="Proteomes" id="UP001385809"/>
    </source>
</evidence>
<comment type="caution">
    <text evidence="1">The sequence shown here is derived from an EMBL/GenBank/DDBJ whole genome shotgun (WGS) entry which is preliminary data.</text>
</comment>
<dbReference type="EMBL" id="JBBEGN010000007">
    <property type="protein sequence ID" value="MEJ2869374.1"/>
    <property type="molecule type" value="Genomic_DNA"/>
</dbReference>
<reference evidence="1 2" key="1">
    <citation type="submission" date="2024-03" db="EMBL/GenBank/DDBJ databases">
        <title>Actinomycetospora sp. OC33-EN08, a novel actinomycete isolated from wild orchid (Aerides multiflora).</title>
        <authorList>
            <person name="Suriyachadkun C."/>
        </authorList>
    </citation>
    <scope>NUCLEOTIDE SEQUENCE [LARGE SCALE GENOMIC DNA]</scope>
    <source>
        <strain evidence="1 2">OC33-EN08</strain>
    </source>
</reference>
<dbReference type="Proteomes" id="UP001385809">
    <property type="component" value="Unassembled WGS sequence"/>
</dbReference>
<sequence>MSIRVGVLDVAFDPPPPRCVIEAVGSVTFGDERIENTLRIDVRNNDVDWVTVVIETVDDPFVRLLDTPRIDPGLSRMTMRGLPADVAGRTVRIFRWAPGFLGLPGSGGGEARTEIPREGAVRLVVTCVRGA</sequence>
<protein>
    <submittedName>
        <fullName evidence="1">Uncharacterized protein</fullName>
    </submittedName>
</protein>